<dbReference type="InterPro" id="IPR027417">
    <property type="entry name" value="P-loop_NTPase"/>
</dbReference>
<gene>
    <name evidence="2" type="ORF">FEM48_ZijujUnG0027000</name>
</gene>
<dbReference type="GO" id="GO:0043531">
    <property type="term" value="F:ADP binding"/>
    <property type="evidence" value="ECO:0007669"/>
    <property type="project" value="InterPro"/>
</dbReference>
<dbReference type="Gene3D" id="3.40.50.300">
    <property type="entry name" value="P-loop containing nucleotide triphosphate hydrolases"/>
    <property type="match status" value="1"/>
</dbReference>
<feature type="domain" description="NB-ARC" evidence="1">
    <location>
        <begin position="9"/>
        <end position="62"/>
    </location>
</feature>
<dbReference type="SUPFAM" id="SSF52540">
    <property type="entry name" value="P-loop containing nucleoside triphosphate hydrolases"/>
    <property type="match status" value="1"/>
</dbReference>
<evidence type="ECO:0000313" key="2">
    <source>
        <dbReference type="EMBL" id="KAH7511300.1"/>
    </source>
</evidence>
<dbReference type="Pfam" id="PF00931">
    <property type="entry name" value="NB-ARC"/>
    <property type="match status" value="1"/>
</dbReference>
<name>A0A978U9N0_ZIZJJ</name>
<sequence>MEYDVYGRDYEKETILKLLLSNDNNVSVIPILGMAGVGKTTLAHLLYEDLKVNRHFDLKAWMCRWAPHIHRFKQEIYYCRKLETLPGRGMAFKFTITYHFLLQKSQSPKGMASDISGPFKICELLLS</sequence>
<reference evidence="2" key="1">
    <citation type="journal article" date="2021" name="Front. Plant Sci.">
        <title>Chromosome-Scale Genome Assembly for Chinese Sour Jujube and Insights Into Its Genome Evolution and Domestication Signature.</title>
        <authorList>
            <person name="Shen L.-Y."/>
            <person name="Luo H."/>
            <person name="Wang X.-L."/>
            <person name="Wang X.-M."/>
            <person name="Qiu X.-J."/>
            <person name="Liu H."/>
            <person name="Zhou S.-S."/>
            <person name="Jia K.-H."/>
            <person name="Nie S."/>
            <person name="Bao Y.-T."/>
            <person name="Zhang R.-G."/>
            <person name="Yun Q.-Z."/>
            <person name="Chai Y.-H."/>
            <person name="Lu J.-Y."/>
            <person name="Li Y."/>
            <person name="Zhao S.-W."/>
            <person name="Mao J.-F."/>
            <person name="Jia S.-G."/>
            <person name="Mao Y.-M."/>
        </authorList>
    </citation>
    <scope>NUCLEOTIDE SEQUENCE</scope>
    <source>
        <strain evidence="2">AT0</strain>
        <tissue evidence="2">Leaf</tissue>
    </source>
</reference>
<dbReference type="PANTHER" id="PTHR19338:SF37">
    <property type="entry name" value="DISEASE RESISTANCE PROTEIN RGA4"/>
    <property type="match status" value="1"/>
</dbReference>
<evidence type="ECO:0000313" key="3">
    <source>
        <dbReference type="Proteomes" id="UP000813462"/>
    </source>
</evidence>
<dbReference type="EMBL" id="JAEACU010000150">
    <property type="protein sequence ID" value="KAH7511300.1"/>
    <property type="molecule type" value="Genomic_DNA"/>
</dbReference>
<dbReference type="Proteomes" id="UP000813462">
    <property type="component" value="Unassembled WGS sequence"/>
</dbReference>
<dbReference type="InterPro" id="IPR002182">
    <property type="entry name" value="NB-ARC"/>
</dbReference>
<proteinExistence type="predicted"/>
<protein>
    <recommendedName>
        <fullName evidence="1">NB-ARC domain-containing protein</fullName>
    </recommendedName>
</protein>
<dbReference type="PANTHER" id="PTHR19338">
    <property type="entry name" value="TRANSLOCASE OF INNER MITOCHONDRIAL MEMBRANE 13 HOMOLOG"/>
    <property type="match status" value="1"/>
</dbReference>
<comment type="caution">
    <text evidence="2">The sequence shown here is derived from an EMBL/GenBank/DDBJ whole genome shotgun (WGS) entry which is preliminary data.</text>
</comment>
<accession>A0A978U9N0</accession>
<evidence type="ECO:0000259" key="1">
    <source>
        <dbReference type="Pfam" id="PF00931"/>
    </source>
</evidence>
<organism evidence="2 3">
    <name type="scientific">Ziziphus jujuba var. spinosa</name>
    <dbReference type="NCBI Taxonomy" id="714518"/>
    <lineage>
        <taxon>Eukaryota</taxon>
        <taxon>Viridiplantae</taxon>
        <taxon>Streptophyta</taxon>
        <taxon>Embryophyta</taxon>
        <taxon>Tracheophyta</taxon>
        <taxon>Spermatophyta</taxon>
        <taxon>Magnoliopsida</taxon>
        <taxon>eudicotyledons</taxon>
        <taxon>Gunneridae</taxon>
        <taxon>Pentapetalae</taxon>
        <taxon>rosids</taxon>
        <taxon>fabids</taxon>
        <taxon>Rosales</taxon>
        <taxon>Rhamnaceae</taxon>
        <taxon>Paliureae</taxon>
        <taxon>Ziziphus</taxon>
    </lineage>
</organism>
<dbReference type="AlphaFoldDB" id="A0A978U9N0"/>